<evidence type="ECO:0000313" key="2">
    <source>
        <dbReference type="Proteomes" id="UP000314294"/>
    </source>
</evidence>
<dbReference type="AlphaFoldDB" id="A0A4Z2HWR7"/>
<proteinExistence type="predicted"/>
<name>A0A4Z2HWR7_9TELE</name>
<keyword evidence="2" id="KW-1185">Reference proteome</keyword>
<gene>
    <name evidence="1" type="ORF">EYF80_020288</name>
</gene>
<sequence length="66" mass="7223">MRTSESVCALTTEGNRAPEACSEDGWARANANTQETPHTCPALLRETLRGDKGGLERTYPIRGDEM</sequence>
<dbReference type="Proteomes" id="UP000314294">
    <property type="component" value="Unassembled WGS sequence"/>
</dbReference>
<dbReference type="EMBL" id="SRLO01000175">
    <property type="protein sequence ID" value="TNN69454.1"/>
    <property type="molecule type" value="Genomic_DNA"/>
</dbReference>
<comment type="caution">
    <text evidence="1">The sequence shown here is derived from an EMBL/GenBank/DDBJ whole genome shotgun (WGS) entry which is preliminary data.</text>
</comment>
<protein>
    <submittedName>
        <fullName evidence="1">Uncharacterized protein</fullName>
    </submittedName>
</protein>
<accession>A0A4Z2HWR7</accession>
<evidence type="ECO:0000313" key="1">
    <source>
        <dbReference type="EMBL" id="TNN69454.1"/>
    </source>
</evidence>
<reference evidence="1 2" key="1">
    <citation type="submission" date="2019-03" db="EMBL/GenBank/DDBJ databases">
        <title>First draft genome of Liparis tanakae, snailfish: a comprehensive survey of snailfish specific genes.</title>
        <authorList>
            <person name="Kim W."/>
            <person name="Song I."/>
            <person name="Jeong J.-H."/>
            <person name="Kim D."/>
            <person name="Kim S."/>
            <person name="Ryu S."/>
            <person name="Song J.Y."/>
            <person name="Lee S.K."/>
        </authorList>
    </citation>
    <scope>NUCLEOTIDE SEQUENCE [LARGE SCALE GENOMIC DNA]</scope>
    <source>
        <tissue evidence="1">Muscle</tissue>
    </source>
</reference>
<organism evidence="1 2">
    <name type="scientific">Liparis tanakae</name>
    <name type="common">Tanaka's snailfish</name>
    <dbReference type="NCBI Taxonomy" id="230148"/>
    <lineage>
        <taxon>Eukaryota</taxon>
        <taxon>Metazoa</taxon>
        <taxon>Chordata</taxon>
        <taxon>Craniata</taxon>
        <taxon>Vertebrata</taxon>
        <taxon>Euteleostomi</taxon>
        <taxon>Actinopterygii</taxon>
        <taxon>Neopterygii</taxon>
        <taxon>Teleostei</taxon>
        <taxon>Neoteleostei</taxon>
        <taxon>Acanthomorphata</taxon>
        <taxon>Eupercaria</taxon>
        <taxon>Perciformes</taxon>
        <taxon>Cottioidei</taxon>
        <taxon>Cottales</taxon>
        <taxon>Liparidae</taxon>
        <taxon>Liparis</taxon>
    </lineage>
</organism>